<sequence length="113" mass="12959">MKYRQKPIEVDAFQFTKDSEVYAPEWFSDAVKREDIFIDRSIVDGTVNVYGCSIKKVGGWNRARIGDFIIQEPTGDIVSCNSDVFCRTYQHIDGREVENVSCKGNSNKKGRRK</sequence>
<comment type="caution">
    <text evidence="2">The sequence shown here is derived from an EMBL/GenBank/DDBJ whole genome shotgun (WGS) entry which is preliminary data.</text>
</comment>
<dbReference type="Proteomes" id="UP000702954">
    <property type="component" value="Unassembled WGS sequence"/>
</dbReference>
<proteinExistence type="predicted"/>
<evidence type="ECO:0000313" key="4">
    <source>
        <dbReference type="Proteomes" id="UP000702954"/>
    </source>
</evidence>
<gene>
    <name evidence="2" type="ORF">EDD74_12213</name>
    <name evidence="1" type="ORF">FAEUMB_31360</name>
</gene>
<protein>
    <submittedName>
        <fullName evidence="2">Uncharacterized protein</fullName>
    </submittedName>
</protein>
<accession>A0A4R3JKT3</accession>
<evidence type="ECO:0000313" key="3">
    <source>
        <dbReference type="Proteomes" id="UP000294613"/>
    </source>
</evidence>
<evidence type="ECO:0000313" key="2">
    <source>
        <dbReference type="EMBL" id="TCS65520.1"/>
    </source>
</evidence>
<dbReference type="RefSeq" id="WP_116442424.1">
    <property type="nucleotide sequence ID" value="NZ_BHEO01000008.1"/>
</dbReference>
<name>A0A4R3JKT3_9FIRM</name>
<keyword evidence="4" id="KW-1185">Reference proteome</keyword>
<dbReference type="Proteomes" id="UP000294613">
    <property type="component" value="Unassembled WGS sequence"/>
</dbReference>
<reference evidence="1 4" key="1">
    <citation type="journal article" date="2018" name="Int. J. Syst. Evol. Microbiol.">
        <title>Draft Genome Sequence of Faecalimonas umbilicata JCM 30896T, an Acetate-Producing Bacterium Isolated from Human Feces.</title>
        <authorList>
            <person name="Sakamoto M."/>
            <person name="Ikeyama N."/>
            <person name="Yuki M."/>
            <person name="Ohkuma M."/>
        </authorList>
    </citation>
    <scope>NUCLEOTIDE SEQUENCE [LARGE SCALE GENOMIC DNA]</scope>
    <source>
        <strain evidence="1 4">EGH7</strain>
    </source>
</reference>
<dbReference type="AlphaFoldDB" id="A0A4R3JKT3"/>
<reference evidence="2 3" key="2">
    <citation type="submission" date="2019-03" db="EMBL/GenBank/DDBJ databases">
        <title>Genomic Encyclopedia of Type Strains, Phase IV (KMG-IV): sequencing the most valuable type-strain genomes for metagenomic binning, comparative biology and taxonomic classification.</title>
        <authorList>
            <person name="Goeker M."/>
        </authorList>
    </citation>
    <scope>NUCLEOTIDE SEQUENCE [LARGE SCALE GENOMIC DNA]</scope>
    <source>
        <strain evidence="2 3">DSM 103426</strain>
    </source>
</reference>
<dbReference type="EMBL" id="BHEO01000008">
    <property type="protein sequence ID" value="GBU06595.1"/>
    <property type="molecule type" value="Genomic_DNA"/>
</dbReference>
<dbReference type="EMBL" id="SLZV01000022">
    <property type="protein sequence ID" value="TCS65520.1"/>
    <property type="molecule type" value="Genomic_DNA"/>
</dbReference>
<evidence type="ECO:0000313" key="1">
    <source>
        <dbReference type="EMBL" id="GBU06595.1"/>
    </source>
</evidence>
<organism evidence="2 3">
    <name type="scientific">Faecalimonas umbilicata</name>
    <dbReference type="NCBI Taxonomy" id="1912855"/>
    <lineage>
        <taxon>Bacteria</taxon>
        <taxon>Bacillati</taxon>
        <taxon>Bacillota</taxon>
        <taxon>Clostridia</taxon>
        <taxon>Lachnospirales</taxon>
        <taxon>Lachnospiraceae</taxon>
        <taxon>Faecalimonas</taxon>
    </lineage>
</organism>